<evidence type="ECO:0000256" key="4">
    <source>
        <dbReference type="ARBA" id="ARBA00023136"/>
    </source>
</evidence>
<dbReference type="AlphaFoldDB" id="A0AA37MDD3"/>
<dbReference type="GO" id="GO:0071555">
    <property type="term" value="P:cell wall organization"/>
    <property type="evidence" value="ECO:0007669"/>
    <property type="project" value="UniProtKB-KW"/>
</dbReference>
<evidence type="ECO:0000256" key="6">
    <source>
        <dbReference type="ARBA" id="ARBA00023316"/>
    </source>
</evidence>
<evidence type="ECO:0000256" key="3">
    <source>
        <dbReference type="ARBA" id="ARBA00022989"/>
    </source>
</evidence>
<feature type="transmembrane region" description="Helical" evidence="7">
    <location>
        <begin position="9"/>
        <end position="30"/>
    </location>
</feature>
<comment type="function">
    <text evidence="7">Functions as a peptidoglycan terminase that cleaves nascent peptidoglycan strands endolytically to terminate their elongation.</text>
</comment>
<dbReference type="GO" id="GO:0005886">
    <property type="term" value="C:plasma membrane"/>
    <property type="evidence" value="ECO:0007669"/>
    <property type="project" value="UniProtKB-SubCell"/>
</dbReference>
<dbReference type="HAMAP" id="MF_02065">
    <property type="entry name" value="MltG"/>
    <property type="match status" value="1"/>
</dbReference>
<dbReference type="Gene3D" id="3.30.160.60">
    <property type="entry name" value="Classic Zinc Finger"/>
    <property type="match status" value="1"/>
</dbReference>
<keyword evidence="2 7" id="KW-0812">Transmembrane</keyword>
<keyword evidence="3 7" id="KW-1133">Transmembrane helix</keyword>
<dbReference type="InterPro" id="IPR003770">
    <property type="entry name" value="MLTG-like"/>
</dbReference>
<comment type="similarity">
    <text evidence="7">Belongs to the transglycosylase MltG family.</text>
</comment>
<dbReference type="RefSeq" id="WP_006281925.1">
    <property type="nucleotide sequence ID" value="NZ_BPTR01000001.1"/>
</dbReference>
<feature type="site" description="Important for catalytic activity" evidence="7">
    <location>
        <position position="217"/>
    </location>
</feature>
<dbReference type="PANTHER" id="PTHR30518:SF2">
    <property type="entry name" value="ENDOLYTIC MUREIN TRANSGLYCOSYLASE"/>
    <property type="match status" value="1"/>
</dbReference>
<dbReference type="GO" id="GO:0009252">
    <property type="term" value="P:peptidoglycan biosynthetic process"/>
    <property type="evidence" value="ECO:0007669"/>
    <property type="project" value="UniProtKB-UniRule"/>
</dbReference>
<dbReference type="CDD" id="cd08010">
    <property type="entry name" value="MltG_like"/>
    <property type="match status" value="1"/>
</dbReference>
<dbReference type="EMBL" id="BPTR01000001">
    <property type="protein sequence ID" value="GJG27055.1"/>
    <property type="molecule type" value="Genomic_DNA"/>
</dbReference>
<evidence type="ECO:0000256" key="5">
    <source>
        <dbReference type="ARBA" id="ARBA00023239"/>
    </source>
</evidence>
<dbReference type="Proteomes" id="UP000887043">
    <property type="component" value="Unassembled WGS sequence"/>
</dbReference>
<comment type="catalytic activity">
    <reaction evidence="7">
        <text>a peptidoglycan chain = a peptidoglycan chain with N-acetyl-1,6-anhydromuramyl-[peptide] at the reducing end + a peptidoglycan chain with N-acetylglucosamine at the non-reducing end.</text>
        <dbReference type="EC" id="4.2.2.29"/>
    </reaction>
</comment>
<evidence type="ECO:0000313" key="8">
    <source>
        <dbReference type="EMBL" id="GJG27055.1"/>
    </source>
</evidence>
<keyword evidence="5 7" id="KW-0456">Lyase</keyword>
<dbReference type="GO" id="GO:0008932">
    <property type="term" value="F:lytic endotransglycosylase activity"/>
    <property type="evidence" value="ECO:0007669"/>
    <property type="project" value="UniProtKB-UniRule"/>
</dbReference>
<keyword evidence="1 7" id="KW-1003">Cell membrane</keyword>
<evidence type="ECO:0000256" key="7">
    <source>
        <dbReference type="HAMAP-Rule" id="MF_02065"/>
    </source>
</evidence>
<keyword evidence="6 7" id="KW-0961">Cell wall biogenesis/degradation</keyword>
<dbReference type="EC" id="4.2.2.29" evidence="7"/>
<evidence type="ECO:0000313" key="9">
    <source>
        <dbReference type="Proteomes" id="UP000887043"/>
    </source>
</evidence>
<dbReference type="PANTHER" id="PTHR30518">
    <property type="entry name" value="ENDOLYTIC MUREIN TRANSGLYCOSYLASE"/>
    <property type="match status" value="1"/>
</dbReference>
<proteinExistence type="inferred from homology"/>
<comment type="caution">
    <text evidence="8">The sequence shown here is derived from an EMBL/GenBank/DDBJ whole genome shotgun (WGS) entry which is preliminary data.</text>
</comment>
<reference evidence="8" key="1">
    <citation type="submission" date="2021-08" db="EMBL/GenBank/DDBJ databases">
        <title>Prevotella lacticifex sp. nov., isolated from rumen of cow.</title>
        <authorList>
            <person name="Shinkai T."/>
            <person name="Ikeyama N."/>
            <person name="Kumagai M."/>
            <person name="Ohmori H."/>
            <person name="Sakamoto M."/>
            <person name="Ohkuma M."/>
            <person name="Mitsumori M."/>
        </authorList>
    </citation>
    <scope>NUCLEOTIDE SEQUENCE</scope>
    <source>
        <strain evidence="8">DSM 11371</strain>
    </source>
</reference>
<keyword evidence="4 7" id="KW-0472">Membrane</keyword>
<accession>A0AA37MDD3</accession>
<protein>
    <recommendedName>
        <fullName evidence="7">Endolytic murein transglycosylase</fullName>
        <ecNumber evidence="7">4.2.2.29</ecNumber>
    </recommendedName>
    <alternativeName>
        <fullName evidence="7">Peptidoglycan lytic transglycosylase</fullName>
    </alternativeName>
    <alternativeName>
        <fullName evidence="7">Peptidoglycan polymerization terminase</fullName>
    </alternativeName>
</protein>
<dbReference type="NCBIfam" id="TIGR00247">
    <property type="entry name" value="endolytic transglycosylase MltG"/>
    <property type="match status" value="1"/>
</dbReference>
<comment type="subcellular location">
    <subcellularLocation>
        <location evidence="7">Cell membrane</location>
        <topology evidence="7">Single-pass membrane protein</topology>
    </subcellularLocation>
</comment>
<name>A0AA37MDD3_SEGBR</name>
<dbReference type="Pfam" id="PF02618">
    <property type="entry name" value="YceG"/>
    <property type="match status" value="1"/>
</dbReference>
<organism evidence="8 9">
    <name type="scientific">Segatella bryantii</name>
    <name type="common">Prevotella bryantii</name>
    <dbReference type="NCBI Taxonomy" id="77095"/>
    <lineage>
        <taxon>Bacteria</taxon>
        <taxon>Pseudomonadati</taxon>
        <taxon>Bacteroidota</taxon>
        <taxon>Bacteroidia</taxon>
        <taxon>Bacteroidales</taxon>
        <taxon>Prevotellaceae</taxon>
        <taxon>Segatella</taxon>
    </lineage>
</organism>
<sequence length="348" mass="39749">MKPSTCKKYIIGASVCLLVILGLVYFYFFAGMSSKKGTSYIYIDQDDNIDSVYAKLDTIATSRSMHAFKTLVRHSKYADHIRTGRYAIKNDMGAFITFRHLKNGMQDPVSLTIPSVRTKGDLAAAVAKKTIIDEEELYDSLADESFCEKYGYDTATIVCLFIPNTYEIYWNASISKFMDLMKKESKKFWDFNRTEKAKAMQLTPNEVITLASIVDEETANDAEKPMVAGMYYNRLKLRNAEYPNGMPLQADPTIKFAWKRFELKRIYNNLLSINSPYNTYKNTGLPPGPIRIPTVAGIDAVLNHIKHDYLYMCAKEDFSGTHNFARTYQEHLKNAEKYSKALNERGIK</sequence>
<evidence type="ECO:0000256" key="2">
    <source>
        <dbReference type="ARBA" id="ARBA00022692"/>
    </source>
</evidence>
<gene>
    <name evidence="7" type="primary">mltG</name>
    <name evidence="8" type="ORF">PRRU23_07550</name>
</gene>
<evidence type="ECO:0000256" key="1">
    <source>
        <dbReference type="ARBA" id="ARBA00022475"/>
    </source>
</evidence>